<evidence type="ECO:0000313" key="3">
    <source>
        <dbReference type="EMBL" id="KAG7558433.1"/>
    </source>
</evidence>
<dbReference type="Proteomes" id="UP000694240">
    <property type="component" value="Chromosome 10"/>
</dbReference>
<feature type="domain" description="DUF7734" evidence="2">
    <location>
        <begin position="89"/>
        <end position="174"/>
    </location>
</feature>
<dbReference type="PANTHER" id="PTHR36729:SF2">
    <property type="entry name" value="EXPRESSED PROTEIN"/>
    <property type="match status" value="1"/>
</dbReference>
<sequence>MHYYITMLITPANPCGGIVGLFVFRQKAQMTKILSLTNSSNYRNNLFTVPPVAERRALKMFWCGARRRVRDDGGGEDEDELYGYNEEMAMLEIYSQSCREEALIVTAIVDDEEVEVVIFKGVSACLSGETAVDPARSVLPERAVITKIDRVRGPFDPSQIHYIQKDISFQAFKDTRLN</sequence>
<reference evidence="3 4" key="1">
    <citation type="submission" date="2020-12" db="EMBL/GenBank/DDBJ databases">
        <title>Concerted genomic and epigenomic changes stabilize Arabidopsis allopolyploids.</title>
        <authorList>
            <person name="Chen Z."/>
        </authorList>
    </citation>
    <scope>NUCLEOTIDE SEQUENCE [LARGE SCALE GENOMIC DNA]</scope>
    <source>
        <strain evidence="3">Allo738</strain>
        <tissue evidence="3">Leaf</tissue>
    </source>
</reference>
<keyword evidence="1" id="KW-0812">Transmembrane</keyword>
<comment type="caution">
    <text evidence="3">The sequence shown here is derived from an EMBL/GenBank/DDBJ whole genome shotgun (WGS) entry which is preliminary data.</text>
</comment>
<accession>A0A8T1ZI35</accession>
<evidence type="ECO:0000313" key="4">
    <source>
        <dbReference type="Proteomes" id="UP000694240"/>
    </source>
</evidence>
<evidence type="ECO:0000256" key="1">
    <source>
        <dbReference type="SAM" id="Phobius"/>
    </source>
</evidence>
<dbReference type="AlphaFoldDB" id="A0A8T1ZI35"/>
<proteinExistence type="predicted"/>
<dbReference type="GO" id="GO:0009507">
    <property type="term" value="C:chloroplast"/>
    <property type="evidence" value="ECO:0007669"/>
    <property type="project" value="TreeGrafter"/>
</dbReference>
<keyword evidence="4" id="KW-1185">Reference proteome</keyword>
<gene>
    <name evidence="3" type="ORF">ISN45_Aa05g000910</name>
</gene>
<feature type="transmembrane region" description="Helical" evidence="1">
    <location>
        <begin position="6"/>
        <end position="24"/>
    </location>
</feature>
<keyword evidence="1" id="KW-0472">Membrane</keyword>
<dbReference type="PANTHER" id="PTHR36729">
    <property type="entry name" value="EXPRESSED PROTEIN"/>
    <property type="match status" value="1"/>
</dbReference>
<name>A0A8T1ZI35_9BRAS</name>
<organism evidence="3 4">
    <name type="scientific">Arabidopsis thaliana x Arabidopsis arenosa</name>
    <dbReference type="NCBI Taxonomy" id="1240361"/>
    <lineage>
        <taxon>Eukaryota</taxon>
        <taxon>Viridiplantae</taxon>
        <taxon>Streptophyta</taxon>
        <taxon>Embryophyta</taxon>
        <taxon>Tracheophyta</taxon>
        <taxon>Spermatophyta</taxon>
        <taxon>Magnoliopsida</taxon>
        <taxon>eudicotyledons</taxon>
        <taxon>Gunneridae</taxon>
        <taxon>Pentapetalae</taxon>
        <taxon>rosids</taxon>
        <taxon>malvids</taxon>
        <taxon>Brassicales</taxon>
        <taxon>Brassicaceae</taxon>
        <taxon>Camelineae</taxon>
        <taxon>Arabidopsis</taxon>
    </lineage>
</organism>
<evidence type="ECO:0000259" key="2">
    <source>
        <dbReference type="Pfam" id="PF24869"/>
    </source>
</evidence>
<dbReference type="InterPro" id="IPR056636">
    <property type="entry name" value="DUF7734"/>
</dbReference>
<dbReference type="EMBL" id="JAEFBK010000010">
    <property type="protein sequence ID" value="KAG7558433.1"/>
    <property type="molecule type" value="Genomic_DNA"/>
</dbReference>
<protein>
    <recommendedName>
        <fullName evidence="2">DUF7734 domain-containing protein</fullName>
    </recommendedName>
</protein>
<dbReference type="Pfam" id="PF24869">
    <property type="entry name" value="DUF7734"/>
    <property type="match status" value="1"/>
</dbReference>
<keyword evidence="1" id="KW-1133">Transmembrane helix</keyword>